<reference evidence="1 2" key="1">
    <citation type="submission" date="2015-05" db="EMBL/GenBank/DDBJ databases">
        <title>Draft genome sequence of Lampropedia sp. CT6, isolated from the microbial mat of a hot water spring, located at Manikaran, India.</title>
        <authorList>
            <person name="Tripathi C."/>
            <person name="Rani P."/>
            <person name="Mahato N.K."/>
            <person name="Lal R."/>
        </authorList>
    </citation>
    <scope>NUCLEOTIDE SEQUENCE [LARGE SCALE GENOMIC DNA]</scope>
    <source>
        <strain evidence="1 2">CT6</strain>
    </source>
</reference>
<accession>A0A0U1PYZ2</accession>
<organism evidence="1 2">
    <name type="scientific">Lampropedia cohaerens</name>
    <dbReference type="NCBI Taxonomy" id="1610491"/>
    <lineage>
        <taxon>Bacteria</taxon>
        <taxon>Pseudomonadati</taxon>
        <taxon>Pseudomonadota</taxon>
        <taxon>Betaproteobacteria</taxon>
        <taxon>Burkholderiales</taxon>
        <taxon>Comamonadaceae</taxon>
        <taxon>Lampropedia</taxon>
    </lineage>
</organism>
<comment type="caution">
    <text evidence="1">The sequence shown here is derived from an EMBL/GenBank/DDBJ whole genome shotgun (WGS) entry which is preliminary data.</text>
</comment>
<evidence type="ECO:0000313" key="2">
    <source>
        <dbReference type="Proteomes" id="UP000050580"/>
    </source>
</evidence>
<dbReference type="InterPro" id="IPR007833">
    <property type="entry name" value="Capsule_polysaccharide_synth"/>
</dbReference>
<dbReference type="Proteomes" id="UP000050580">
    <property type="component" value="Unassembled WGS sequence"/>
</dbReference>
<dbReference type="EMBL" id="LBNQ01000025">
    <property type="protein sequence ID" value="KKW67733.1"/>
    <property type="molecule type" value="Genomic_DNA"/>
</dbReference>
<evidence type="ECO:0000313" key="1">
    <source>
        <dbReference type="EMBL" id="KKW67733.1"/>
    </source>
</evidence>
<sequence length="410" mass="46413">MRVAADSSVTPPPLQRLLRHHKILLLQGPMGPFFSKLAQYLSRHGCEVGKINFNAGDALFYRFPGATAYTGRHEDLSEWLAAHIQTHRYEAIALFGQSRPVHQIARKVARELGLAVHVFEEGYVRPDFVTLEEGGVNALSPLPRDGAFYRALPATPAHTAQEVTGQRFRRTALIASIYSVAMLLGYARYRHHVYHRPINPVSQAWRWGVVGGLRKLRAYVTDRPLMRQLLAAHNHKRYFLLPLQVHNDSQMVNHSPFANSEAMICHVLESFARAADKQDLLVIKHHPMDRPYRLYHQVIRQHARRLGVQDRVLIAQDLHLPSVLEHAKGLVTVNSTTGLQALLHNTPVAVLGDCIYNVDGLVYGPSLPLDAFWRSPGKVDKVLFRAYQRYLIQHSQLNASFYADTPCLRP</sequence>
<dbReference type="PATRIC" id="fig|1610491.3.peg.1884"/>
<proteinExistence type="predicted"/>
<evidence type="ECO:0008006" key="3">
    <source>
        <dbReference type="Google" id="ProtNLM"/>
    </source>
</evidence>
<dbReference type="Pfam" id="PF05159">
    <property type="entry name" value="Capsule_synth"/>
    <property type="match status" value="1"/>
</dbReference>
<dbReference type="GO" id="GO:0015774">
    <property type="term" value="P:polysaccharide transport"/>
    <property type="evidence" value="ECO:0007669"/>
    <property type="project" value="InterPro"/>
</dbReference>
<gene>
    <name evidence="1" type="ORF">AAV94_08845</name>
</gene>
<dbReference type="STRING" id="1610491.AAV94_08845"/>
<dbReference type="GO" id="GO:0000271">
    <property type="term" value="P:polysaccharide biosynthetic process"/>
    <property type="evidence" value="ECO:0007669"/>
    <property type="project" value="InterPro"/>
</dbReference>
<keyword evidence="2" id="KW-1185">Reference proteome</keyword>
<dbReference type="AlphaFoldDB" id="A0A0U1PYZ2"/>
<dbReference type="CDD" id="cd16441">
    <property type="entry name" value="beta_Kdo_transferase_KpsS"/>
    <property type="match status" value="1"/>
</dbReference>
<name>A0A0U1PYZ2_9BURK</name>
<protein>
    <recommendedName>
        <fullName evidence="3">Capsular biosynthesis protein</fullName>
    </recommendedName>
</protein>